<gene>
    <name evidence="1" type="ORF">AKG95_15390</name>
</gene>
<sequence>MANLRIIYDNAADRATLTASTTAGTLGVTNLQNNRKGRPWRATGTTARLGATWAAPERIGGVFLPFCNLSPTATMRVRVSNEPAVQNQLTFSDHFMNPAFWQISGVSIVSNIAGTPEGSTGAAKVVEGTGNTLHELYRPFAAVAARRTTVSICVKAAGRSKVRLGQITGGYAVGASAIFDLLAGTVSAVSHYGGMTGALASIVPLGDGWYRCAIDLVTSVDGTWYLALDTVTGTNTVTYQGDGVSGVYVTHAQVEAGSLSSYYPATVNFTGRTSTGTFIGNNGLMQTAAANVARMQYNPLNLSAPPFLLMEPVATNIFPYSEGTAAQVTGSNTSTAAVNIPGFSNTIQFGDNSLARYSYRNSGLGAGTTVGSVYTLSVFIAMDDGGVPVIGNQNSNGDFSFVFEGNVFITANIAHVGSGLYRVSRAVTATTPGAANNGVVKYTTQSVRGFRVTGYQLELGAYPSSYIPTTSAAAGATRAADIATSALATRPAGYIDTWQSYDYDSGVVPACPAAVVVVDGFTPLQAASAYANGGGAYARHWLPAQTMALAVVIDIKDPASLQGYVEASRLVAGAYWSPANNPDYGASVTIMDASTHARTDAGDLWTDVGTRARKMPLQLSALPAADRTALLGIVRRNGMSGAMLVSLFPESADLELERDHTIFGKLSSVSAMSIPYYENYAMPLEIEEL</sequence>
<accession>A0A1S1U8U2</accession>
<comment type="caution">
    <text evidence="1">The sequence shown here is derived from an EMBL/GenBank/DDBJ whole genome shotgun (WGS) entry which is preliminary data.</text>
</comment>
<reference evidence="1 2" key="1">
    <citation type="submission" date="2015-06" db="EMBL/GenBank/DDBJ databases">
        <title>Draft genome sequencing of a biphenyl-degrading bacterium, Janthinobacterium lividum MEG1.</title>
        <authorList>
            <person name="Shimodaira J."/>
            <person name="Hatta T."/>
        </authorList>
    </citation>
    <scope>NUCLEOTIDE SEQUENCE [LARGE SCALE GENOMIC DNA]</scope>
    <source>
        <strain evidence="1 2">MEG1</strain>
    </source>
</reference>
<dbReference type="Proteomes" id="UP000179840">
    <property type="component" value="Unassembled WGS sequence"/>
</dbReference>
<protein>
    <submittedName>
        <fullName evidence="1">Uncharacterized protein</fullName>
    </submittedName>
</protein>
<evidence type="ECO:0000313" key="2">
    <source>
        <dbReference type="Proteomes" id="UP000179840"/>
    </source>
</evidence>
<dbReference type="AlphaFoldDB" id="A0A1S1U8U2"/>
<dbReference type="RefSeq" id="WP_071077677.1">
    <property type="nucleotide sequence ID" value="NZ_LFKP01000008.1"/>
</dbReference>
<organism evidence="1 2">
    <name type="scientific">Janthinobacterium lividum</name>
    <dbReference type="NCBI Taxonomy" id="29581"/>
    <lineage>
        <taxon>Bacteria</taxon>
        <taxon>Pseudomonadati</taxon>
        <taxon>Pseudomonadota</taxon>
        <taxon>Betaproteobacteria</taxon>
        <taxon>Burkholderiales</taxon>
        <taxon>Oxalobacteraceae</taxon>
        <taxon>Janthinobacterium</taxon>
    </lineage>
</organism>
<proteinExistence type="predicted"/>
<dbReference type="EMBL" id="LFKP01000008">
    <property type="protein sequence ID" value="OHV96191.1"/>
    <property type="molecule type" value="Genomic_DNA"/>
</dbReference>
<name>A0A1S1U8U2_9BURK</name>
<evidence type="ECO:0000313" key="1">
    <source>
        <dbReference type="EMBL" id="OHV96191.1"/>
    </source>
</evidence>